<organism evidence="2 3">
    <name type="scientific">Pararge aegeria aegeria</name>
    <dbReference type="NCBI Taxonomy" id="348720"/>
    <lineage>
        <taxon>Eukaryota</taxon>
        <taxon>Metazoa</taxon>
        <taxon>Ecdysozoa</taxon>
        <taxon>Arthropoda</taxon>
        <taxon>Hexapoda</taxon>
        <taxon>Insecta</taxon>
        <taxon>Pterygota</taxon>
        <taxon>Neoptera</taxon>
        <taxon>Endopterygota</taxon>
        <taxon>Lepidoptera</taxon>
        <taxon>Glossata</taxon>
        <taxon>Ditrysia</taxon>
        <taxon>Papilionoidea</taxon>
        <taxon>Nymphalidae</taxon>
        <taxon>Satyrinae</taxon>
        <taxon>Satyrini</taxon>
        <taxon>Parargina</taxon>
        <taxon>Pararge</taxon>
    </lineage>
</organism>
<gene>
    <name evidence="2" type="primary">jg12021</name>
    <name evidence="2" type="ORF">PAEG_LOCUS9903</name>
</gene>
<dbReference type="InterPro" id="IPR053040">
    <property type="entry name" value="LRR-containing_protein_71"/>
</dbReference>
<dbReference type="Gene3D" id="3.80.10.10">
    <property type="entry name" value="Ribonuclease Inhibitor"/>
    <property type="match status" value="2"/>
</dbReference>
<sequence length="854" mass="97855">MKSAKIKSASLCFQSKKLSSQVIVSGKDSERGGAPTPKDFDRFIPWLCLNFGAPRIVTVQRFDQEEYRPQTKRMSKARGKILKENSSKREMQSYGKQAKHASNYVNTDNKYAILMHTYYNPEGLLVEVAFINCSGEIPKGIIRAISTCLAFHPAFCRLTIRGGGLVKSVLYEIGKLLPYSNITDICLDSNHVVEGNYSVILENVSCLQTLSLRRCEIDDKVCKELANKLEYGAPASKSLVSLDLTSNIISDLGAEALGKMLRRNRMLLQLCLADNRLTDKGAFYIFNSICSFALSKDDVRDLKLRYLKYCFRKIKIHEQCEKEIVNRLKQESDKENRPHKSPKKTKNRRDAGASDFDKLTLMEQTAKMAKELINDFTDIFDNQNINIRRGRMYSIGNFKVCYLNLAYNNLSYFSVKKLNEVLKYQRTVNKPDKCKGLLKVVLDGNNIPKILRQANPNLKPRRISVMPQIRVPPELDVKSSTRTGLLASTDSVSSERVNAINVTMVYDNYNTLMEILITKVMDVPRALLRIISLLLPYYRNLTRITICKCGINMYSIYELSKVLYASTITEVCLDGSPVLGADYTMLLETTKLRYLSLSKCNIQDDTCKLIAVKLQNMCCAQNLLLLNLSTNRITDEGAKHISNALRTNRHLRYLNLSDNHITDCGAGQILDVLIEFPLTYEEMMGMRRRRFEYLKRRNELHEKYLAHIHNRPFDELSQFSRKSGQQKRKKTSLTTLRSKGSARRDKELTSSTDDEHIKTKAEMLTAEVLGPFEDPFHPKTIKRIEGYVYSVGNMTLAYLNLAYNNLSYMCIKKLLSVIKHQNNYKNKGLKTLLKWQHCDLNREVPYFFKLVVVR</sequence>
<dbReference type="EMBL" id="CAKXAJ010024825">
    <property type="protein sequence ID" value="CAH2230722.1"/>
    <property type="molecule type" value="Genomic_DNA"/>
</dbReference>
<evidence type="ECO:0000313" key="3">
    <source>
        <dbReference type="Proteomes" id="UP000838756"/>
    </source>
</evidence>
<dbReference type="PANTHER" id="PTHR46984">
    <property type="entry name" value="LEUCINE-RICH REPEAT-CONTAINING PROTEIN 71"/>
    <property type="match status" value="1"/>
</dbReference>
<dbReference type="PANTHER" id="PTHR46984:SF1">
    <property type="entry name" value="LEUCINE-RICH REPEAT-CONTAINING PROTEIN 71"/>
    <property type="match status" value="1"/>
</dbReference>
<feature type="compositionally biased region" description="Basic and acidic residues" evidence="1">
    <location>
        <begin position="329"/>
        <end position="338"/>
    </location>
</feature>
<dbReference type="OrthoDB" id="120976at2759"/>
<proteinExistence type="predicted"/>
<accession>A0A8S4R404</accession>
<name>A0A8S4R404_9NEOP</name>
<feature type="region of interest" description="Disordered" evidence="1">
    <location>
        <begin position="718"/>
        <end position="754"/>
    </location>
</feature>
<dbReference type="AlphaFoldDB" id="A0A8S4R404"/>
<evidence type="ECO:0000313" key="2">
    <source>
        <dbReference type="EMBL" id="CAH2230722.1"/>
    </source>
</evidence>
<dbReference type="Proteomes" id="UP000838756">
    <property type="component" value="Unassembled WGS sequence"/>
</dbReference>
<reference evidence="2" key="1">
    <citation type="submission" date="2022-03" db="EMBL/GenBank/DDBJ databases">
        <authorList>
            <person name="Lindestad O."/>
        </authorList>
    </citation>
    <scope>NUCLEOTIDE SEQUENCE</scope>
</reference>
<comment type="caution">
    <text evidence="2">The sequence shown here is derived from an EMBL/GenBank/DDBJ whole genome shotgun (WGS) entry which is preliminary data.</text>
</comment>
<dbReference type="InterPro" id="IPR032675">
    <property type="entry name" value="LRR_dom_sf"/>
</dbReference>
<dbReference type="Pfam" id="PF13516">
    <property type="entry name" value="LRR_6"/>
    <property type="match status" value="5"/>
</dbReference>
<feature type="region of interest" description="Disordered" evidence="1">
    <location>
        <begin position="329"/>
        <end position="352"/>
    </location>
</feature>
<dbReference type="PROSITE" id="PS51450">
    <property type="entry name" value="LRR"/>
    <property type="match status" value="1"/>
</dbReference>
<evidence type="ECO:0000256" key="1">
    <source>
        <dbReference type="SAM" id="MobiDB-lite"/>
    </source>
</evidence>
<dbReference type="SUPFAM" id="SSF52047">
    <property type="entry name" value="RNI-like"/>
    <property type="match status" value="1"/>
</dbReference>
<protein>
    <submittedName>
        <fullName evidence="2">Jg12021 protein</fullName>
    </submittedName>
</protein>
<keyword evidence="3" id="KW-1185">Reference proteome</keyword>
<dbReference type="SMART" id="SM00368">
    <property type="entry name" value="LRR_RI"/>
    <property type="match status" value="8"/>
</dbReference>
<feature type="compositionally biased region" description="Basic and acidic residues" evidence="1">
    <location>
        <begin position="742"/>
        <end position="754"/>
    </location>
</feature>
<dbReference type="InterPro" id="IPR001611">
    <property type="entry name" value="Leu-rich_rpt"/>
</dbReference>